<dbReference type="HOGENOM" id="CLU_025996_17_5_5"/>
<evidence type="ECO:0000256" key="4">
    <source>
        <dbReference type="ARBA" id="ARBA00022679"/>
    </source>
</evidence>
<dbReference type="PANTHER" id="PTHR43646:SF2">
    <property type="entry name" value="GLYCOSYLTRANSFERASE 2-LIKE DOMAIN-CONTAINING PROTEIN"/>
    <property type="match status" value="1"/>
</dbReference>
<evidence type="ECO:0008006" key="8">
    <source>
        <dbReference type="Google" id="ProtNLM"/>
    </source>
</evidence>
<keyword evidence="2" id="KW-1003">Cell membrane</keyword>
<evidence type="ECO:0000256" key="2">
    <source>
        <dbReference type="ARBA" id="ARBA00022475"/>
    </source>
</evidence>
<protein>
    <recommendedName>
        <fullName evidence="8">Glycosyltransferase 2-like domain-containing protein</fullName>
    </recommendedName>
</protein>
<keyword evidence="3" id="KW-0328">Glycosyltransferase</keyword>
<comment type="subcellular location">
    <subcellularLocation>
        <location evidence="1">Cell membrane</location>
    </subcellularLocation>
</comment>
<dbReference type="InterPro" id="IPR029044">
    <property type="entry name" value="Nucleotide-diphossugar_trans"/>
</dbReference>
<comment type="caution">
    <text evidence="6">The sequence shown here is derived from an EMBL/GenBank/DDBJ whole genome shotgun (WGS) entry which is preliminary data.</text>
</comment>
<dbReference type="GO" id="GO:0005886">
    <property type="term" value="C:plasma membrane"/>
    <property type="evidence" value="ECO:0007669"/>
    <property type="project" value="UniProtKB-SubCell"/>
</dbReference>
<dbReference type="EMBL" id="AGWX01000001">
    <property type="protein sequence ID" value="EKS41220.1"/>
    <property type="molecule type" value="Genomic_DNA"/>
</dbReference>
<dbReference type="Proteomes" id="UP000001096">
    <property type="component" value="Unassembled WGS sequence"/>
</dbReference>
<evidence type="ECO:0000256" key="5">
    <source>
        <dbReference type="ARBA" id="ARBA00023136"/>
    </source>
</evidence>
<organism evidence="6 7">
    <name type="scientific">Afipia broomeae ATCC 49717</name>
    <dbReference type="NCBI Taxonomy" id="883078"/>
    <lineage>
        <taxon>Bacteria</taxon>
        <taxon>Pseudomonadati</taxon>
        <taxon>Pseudomonadota</taxon>
        <taxon>Alphaproteobacteria</taxon>
        <taxon>Hyphomicrobiales</taxon>
        <taxon>Nitrobacteraceae</taxon>
        <taxon>Afipia</taxon>
    </lineage>
</organism>
<keyword evidence="4" id="KW-0808">Transferase</keyword>
<evidence type="ECO:0000256" key="3">
    <source>
        <dbReference type="ARBA" id="ARBA00022676"/>
    </source>
</evidence>
<name>K8PNZ2_9BRAD</name>
<evidence type="ECO:0000313" key="7">
    <source>
        <dbReference type="Proteomes" id="UP000001096"/>
    </source>
</evidence>
<proteinExistence type="predicted"/>
<reference evidence="6 7" key="1">
    <citation type="submission" date="2012-04" db="EMBL/GenBank/DDBJ databases">
        <title>The Genome Sequence of Afipia broomeae ATCC 49717.</title>
        <authorList>
            <consortium name="The Broad Institute Genome Sequencing Platform"/>
            <person name="Earl A."/>
            <person name="Ward D."/>
            <person name="Feldgarden M."/>
            <person name="Gevers D."/>
            <person name="Huys G."/>
            <person name="Walker B."/>
            <person name="Young S.K."/>
            <person name="Zeng Q."/>
            <person name="Gargeya S."/>
            <person name="Fitzgerald M."/>
            <person name="Haas B."/>
            <person name="Abouelleil A."/>
            <person name="Alvarado L."/>
            <person name="Arachchi H.M."/>
            <person name="Berlin A."/>
            <person name="Chapman S.B."/>
            <person name="Goldberg J."/>
            <person name="Griggs A."/>
            <person name="Gujja S."/>
            <person name="Hansen M."/>
            <person name="Howarth C."/>
            <person name="Imamovic A."/>
            <person name="Larimer J."/>
            <person name="McCowen C."/>
            <person name="Montmayeur A."/>
            <person name="Murphy C."/>
            <person name="Neiman D."/>
            <person name="Pearson M."/>
            <person name="Priest M."/>
            <person name="Roberts A."/>
            <person name="Saif S."/>
            <person name="Shea T."/>
            <person name="Sisk P."/>
            <person name="Sykes S."/>
            <person name="Wortman J."/>
            <person name="Nusbaum C."/>
            <person name="Birren B."/>
        </authorList>
    </citation>
    <scope>NUCLEOTIDE SEQUENCE [LARGE SCALE GENOMIC DNA]</scope>
    <source>
        <strain evidence="6 7">ATCC 49717</strain>
    </source>
</reference>
<dbReference type="Gene3D" id="3.90.550.10">
    <property type="entry name" value="Spore Coat Polysaccharide Biosynthesis Protein SpsA, Chain A"/>
    <property type="match status" value="1"/>
</dbReference>
<sequence>MITMPHLSSGDHVFHQVMISVVIPTEGVEQPVVATLAALVPGAAAGIIRDVVLVDRSQTDTIERVADVAGCNFLKFEGSRAAALAAGAEQSRSPWLLFLLPGAVLDSGWIDETSQFIQSVSLSGRQRAGIFRYARPPYEDATVRDGVKSLARFIAGPSTDQGLLISRDHYERVGGYAPAARRAEAKLISKLGRTGRAVLRTRIFVAA</sequence>
<gene>
    <name evidence="6" type="ORF">HMPREF9695_00312</name>
</gene>
<dbReference type="GO" id="GO:0016757">
    <property type="term" value="F:glycosyltransferase activity"/>
    <property type="evidence" value="ECO:0007669"/>
    <property type="project" value="UniProtKB-KW"/>
</dbReference>
<dbReference type="PATRIC" id="fig|883078.3.peg.326"/>
<evidence type="ECO:0000313" key="6">
    <source>
        <dbReference type="EMBL" id="EKS41220.1"/>
    </source>
</evidence>
<dbReference type="eggNOG" id="COG0463">
    <property type="taxonomic scope" value="Bacteria"/>
</dbReference>
<dbReference type="AlphaFoldDB" id="K8PNZ2"/>
<keyword evidence="7" id="KW-1185">Reference proteome</keyword>
<keyword evidence="5" id="KW-0472">Membrane</keyword>
<dbReference type="PANTHER" id="PTHR43646">
    <property type="entry name" value="GLYCOSYLTRANSFERASE"/>
    <property type="match status" value="1"/>
</dbReference>
<dbReference type="SUPFAM" id="SSF53448">
    <property type="entry name" value="Nucleotide-diphospho-sugar transferases"/>
    <property type="match status" value="1"/>
</dbReference>
<accession>K8PNZ2</accession>
<evidence type="ECO:0000256" key="1">
    <source>
        <dbReference type="ARBA" id="ARBA00004236"/>
    </source>
</evidence>